<dbReference type="Proteomes" id="UP001165381">
    <property type="component" value="Unassembled WGS sequence"/>
</dbReference>
<dbReference type="RefSeq" id="WP_099564256.1">
    <property type="nucleotide sequence ID" value="NZ_JAMFLZ010000002.1"/>
</dbReference>
<protein>
    <submittedName>
        <fullName evidence="1">Sensor of ECF-type sigma factor</fullName>
    </submittedName>
</protein>
<evidence type="ECO:0000313" key="1">
    <source>
        <dbReference type="EMBL" id="MCL6294393.1"/>
    </source>
</evidence>
<evidence type="ECO:0000313" key="2">
    <source>
        <dbReference type="Proteomes" id="UP001165381"/>
    </source>
</evidence>
<proteinExistence type="predicted"/>
<keyword evidence="2" id="KW-1185">Reference proteome</keyword>
<organism evidence="1 2">
    <name type="scientific">Jejuia spongiicola</name>
    <dbReference type="NCBI Taxonomy" id="2942207"/>
    <lineage>
        <taxon>Bacteria</taxon>
        <taxon>Pseudomonadati</taxon>
        <taxon>Bacteroidota</taxon>
        <taxon>Flavobacteriia</taxon>
        <taxon>Flavobacteriales</taxon>
        <taxon>Flavobacteriaceae</taxon>
        <taxon>Jejuia</taxon>
    </lineage>
</organism>
<comment type="caution">
    <text evidence="1">The sequence shown here is derived from an EMBL/GenBank/DDBJ whole genome shotgun (WGS) entry which is preliminary data.</text>
</comment>
<gene>
    <name evidence="1" type="ORF">M3P09_05270</name>
</gene>
<sequence length="151" mass="17819">MKKIIITFLFASLTLTAFSQGKERKERIKALKVAHITEKLDLTEKEAQQFWPIYNAYDEKMGTLKHEKIRKIRQEIKRGYDTLTDEKAQELLNRLTEAENSIHNERATLASKLKAIISPKKILLLKIAEEEFNRKLFEQIRRRHQGGKKRD</sequence>
<accession>A0ABT0QCN9</accession>
<dbReference type="EMBL" id="JAMFLZ010000002">
    <property type="protein sequence ID" value="MCL6294393.1"/>
    <property type="molecule type" value="Genomic_DNA"/>
</dbReference>
<reference evidence="1" key="1">
    <citation type="submission" date="2022-05" db="EMBL/GenBank/DDBJ databases">
        <authorList>
            <person name="Park J.-S."/>
        </authorList>
    </citation>
    <scope>NUCLEOTIDE SEQUENCE</scope>
    <source>
        <strain evidence="1">2012CJ34-3</strain>
    </source>
</reference>
<name>A0ABT0QCN9_9FLAO</name>
<dbReference type="Gene3D" id="1.20.120.1490">
    <property type="match status" value="1"/>
</dbReference>